<feature type="chain" id="PRO_5029541591" description="Non-specific lipid-transfer protein" evidence="3">
    <location>
        <begin position="36"/>
        <end position="129"/>
    </location>
</feature>
<evidence type="ECO:0000256" key="2">
    <source>
        <dbReference type="RuleBase" id="RU000628"/>
    </source>
</evidence>
<dbReference type="Gene3D" id="1.10.110.10">
    <property type="entry name" value="Plant lipid-transfer and hydrophobic proteins"/>
    <property type="match status" value="1"/>
</dbReference>
<dbReference type="GO" id="GO:0008289">
    <property type="term" value="F:lipid binding"/>
    <property type="evidence" value="ECO:0007669"/>
    <property type="project" value="UniProtKB-KW"/>
</dbReference>
<accession>A0A7N0TRS1</accession>
<dbReference type="EnsemblPlants" id="Kaladp0043s0041.1.v1.1">
    <property type="protein sequence ID" value="Kaladp0043s0041.1.v1.1"/>
    <property type="gene ID" value="Kaladp0043s0041.v1.1"/>
</dbReference>
<dbReference type="Proteomes" id="UP000594263">
    <property type="component" value="Unplaced"/>
</dbReference>
<dbReference type="SMART" id="SM00499">
    <property type="entry name" value="AAI"/>
    <property type="match status" value="1"/>
</dbReference>
<reference evidence="5" key="1">
    <citation type="submission" date="2021-01" db="UniProtKB">
        <authorList>
            <consortium name="EnsemblPlants"/>
        </authorList>
    </citation>
    <scope>IDENTIFICATION</scope>
</reference>
<dbReference type="InterPro" id="IPR016140">
    <property type="entry name" value="Bifunc_inhib/LTP/seed_store"/>
</dbReference>
<evidence type="ECO:0000259" key="4">
    <source>
        <dbReference type="SMART" id="SM00499"/>
    </source>
</evidence>
<dbReference type="Pfam" id="PF00234">
    <property type="entry name" value="Tryp_alpha_amyl"/>
    <property type="match status" value="1"/>
</dbReference>
<dbReference type="InterPro" id="IPR036312">
    <property type="entry name" value="Bifun_inhib/LTP/seed_sf"/>
</dbReference>
<proteinExistence type="inferred from homology"/>
<dbReference type="AlphaFoldDB" id="A0A7N0TRS1"/>
<keyword evidence="2" id="KW-0813">Transport</keyword>
<evidence type="ECO:0000256" key="3">
    <source>
        <dbReference type="SAM" id="SignalP"/>
    </source>
</evidence>
<dbReference type="GO" id="GO:0006869">
    <property type="term" value="P:lipid transport"/>
    <property type="evidence" value="ECO:0007669"/>
    <property type="project" value="InterPro"/>
</dbReference>
<dbReference type="PANTHER" id="PTHR33076">
    <property type="entry name" value="NON-SPECIFIC LIPID-TRANSFER PROTEIN 2-RELATED"/>
    <property type="match status" value="1"/>
</dbReference>
<dbReference type="OMA" id="TAMMVEM"/>
<feature type="signal peptide" evidence="3">
    <location>
        <begin position="1"/>
        <end position="35"/>
    </location>
</feature>
<keyword evidence="2" id="KW-0446">Lipid-binding</keyword>
<evidence type="ECO:0000313" key="6">
    <source>
        <dbReference type="Proteomes" id="UP000594263"/>
    </source>
</evidence>
<dbReference type="PRINTS" id="PR00382">
    <property type="entry name" value="LIPIDTRNSFER"/>
</dbReference>
<feature type="domain" description="Bifunctional inhibitor/plant lipid transfer protein/seed storage helical" evidence="4">
    <location>
        <begin position="39"/>
        <end position="125"/>
    </location>
</feature>
<sequence>MMTMASPAAALLLSCKLFFCMALLLLLLPPNTAEAAVSCSEVYSDLYPCVSYVISGGGVPSSCCNGIRSLNDSATTTADRQAVCRCIQSATTSVSFTSYSLRLAAALPARCGVRVPYPMSPTTDCDMIP</sequence>
<comment type="function">
    <text evidence="2">Plant non-specific lipid-transfer proteins transfer phospholipids as well as galactolipids across membranes. May play a role in wax or cutin deposition in the cell walls of expanding epidermal cells and certain secretory tissues.</text>
</comment>
<evidence type="ECO:0000313" key="5">
    <source>
        <dbReference type="EnsemblPlants" id="Kaladp0043s0041.1.v1.1"/>
    </source>
</evidence>
<dbReference type="PROSITE" id="PS00597">
    <property type="entry name" value="PLANT_LTP"/>
    <property type="match status" value="1"/>
</dbReference>
<dbReference type="SUPFAM" id="SSF47699">
    <property type="entry name" value="Bifunctional inhibitor/lipid-transfer protein/seed storage 2S albumin"/>
    <property type="match status" value="1"/>
</dbReference>
<dbReference type="Gramene" id="Kaladp0043s0041.1.v1.1">
    <property type="protein sequence ID" value="Kaladp0043s0041.1.v1.1"/>
    <property type="gene ID" value="Kaladp0043s0041.v1.1"/>
</dbReference>
<evidence type="ECO:0000256" key="1">
    <source>
        <dbReference type="ARBA" id="ARBA00009748"/>
    </source>
</evidence>
<protein>
    <recommendedName>
        <fullName evidence="2">Non-specific lipid-transfer protein</fullName>
    </recommendedName>
</protein>
<dbReference type="CDD" id="cd01960">
    <property type="entry name" value="nsLTP1"/>
    <property type="match status" value="1"/>
</dbReference>
<name>A0A7N0TRS1_KALFE</name>
<dbReference type="InterPro" id="IPR000528">
    <property type="entry name" value="Plant_nsLTP"/>
</dbReference>
<keyword evidence="3" id="KW-0732">Signal</keyword>
<organism evidence="5 6">
    <name type="scientific">Kalanchoe fedtschenkoi</name>
    <name type="common">Lavender scallops</name>
    <name type="synonym">South American air plant</name>
    <dbReference type="NCBI Taxonomy" id="63787"/>
    <lineage>
        <taxon>Eukaryota</taxon>
        <taxon>Viridiplantae</taxon>
        <taxon>Streptophyta</taxon>
        <taxon>Embryophyta</taxon>
        <taxon>Tracheophyta</taxon>
        <taxon>Spermatophyta</taxon>
        <taxon>Magnoliopsida</taxon>
        <taxon>eudicotyledons</taxon>
        <taxon>Gunneridae</taxon>
        <taxon>Pentapetalae</taxon>
        <taxon>Saxifragales</taxon>
        <taxon>Crassulaceae</taxon>
        <taxon>Kalanchoe</taxon>
    </lineage>
</organism>
<comment type="similarity">
    <text evidence="1 2">Belongs to the plant LTP family.</text>
</comment>
<keyword evidence="6" id="KW-1185">Reference proteome</keyword>